<keyword evidence="3" id="KW-1185">Reference proteome</keyword>
<comment type="caution">
    <text evidence="2">The sequence shown here is derived from an EMBL/GenBank/DDBJ whole genome shotgun (WGS) entry which is preliminary data.</text>
</comment>
<name>A0ABS8AZ41_9BACT</name>
<feature type="region of interest" description="Disordered" evidence="1">
    <location>
        <begin position="1"/>
        <end position="20"/>
    </location>
</feature>
<dbReference type="Proteomes" id="UP001165296">
    <property type="component" value="Unassembled WGS sequence"/>
</dbReference>
<evidence type="ECO:0000256" key="1">
    <source>
        <dbReference type="SAM" id="MobiDB-lite"/>
    </source>
</evidence>
<dbReference type="EMBL" id="JAJADR010000014">
    <property type="protein sequence ID" value="MCB2411057.1"/>
    <property type="molecule type" value="Genomic_DNA"/>
</dbReference>
<gene>
    <name evidence="2" type="ORF">LGH74_23925</name>
</gene>
<protein>
    <recommendedName>
        <fullName evidence="4">Restriction endonuclease</fullName>
    </recommendedName>
</protein>
<organism evidence="2 3">
    <name type="scientific">Hymenobacter lucidus</name>
    <dbReference type="NCBI Taxonomy" id="2880930"/>
    <lineage>
        <taxon>Bacteria</taxon>
        <taxon>Pseudomonadati</taxon>
        <taxon>Bacteroidota</taxon>
        <taxon>Cytophagia</taxon>
        <taxon>Cytophagales</taxon>
        <taxon>Hymenobacteraceae</taxon>
        <taxon>Hymenobacter</taxon>
    </lineage>
</organism>
<evidence type="ECO:0008006" key="4">
    <source>
        <dbReference type="Google" id="ProtNLM"/>
    </source>
</evidence>
<reference evidence="2" key="1">
    <citation type="submission" date="2021-10" db="EMBL/GenBank/DDBJ databases">
        <authorList>
            <person name="Dean J.D."/>
            <person name="Kim M.K."/>
            <person name="Newey C.N."/>
            <person name="Stoker T.S."/>
            <person name="Thompson D.W."/>
            <person name="Grose J.H."/>
        </authorList>
    </citation>
    <scope>NUCLEOTIDE SEQUENCE</scope>
    <source>
        <strain evidence="2">BT178</strain>
    </source>
</reference>
<evidence type="ECO:0000313" key="3">
    <source>
        <dbReference type="Proteomes" id="UP001165296"/>
    </source>
</evidence>
<sequence>MPVAPTKTTTKRRKPAKLSDQEKEILTHIDSIFAALNTTATLLPVSDRGKGNRYEIYLYLRLARLLKRQATTFAPVCKTPGTFLFNESPGTVNDKHSYFAFTHNKEDFELRNGVEFKGHSMNHEVDISISKPLLTGTYGPLQDLRLAIECKYHGKKNNLKGQLRSLAGTVIDLNEYAHGWKSGLYFYYYYYGISFYAFFASQHEVTDTNGYLSYLRNYGIGPLFNFHPSSSDRAAAWRLVQHFLRDPTP</sequence>
<proteinExistence type="predicted"/>
<evidence type="ECO:0000313" key="2">
    <source>
        <dbReference type="EMBL" id="MCB2411057.1"/>
    </source>
</evidence>
<dbReference type="RefSeq" id="WP_226180547.1">
    <property type="nucleotide sequence ID" value="NZ_JAJADR010000014.1"/>
</dbReference>
<accession>A0ABS8AZ41</accession>